<dbReference type="Proteomes" id="UP000094849">
    <property type="component" value="Unassembled WGS sequence"/>
</dbReference>
<organism evidence="2 3">
    <name type="scientific">Candidatus Thiodiazotropha endoloripes</name>
    <dbReference type="NCBI Taxonomy" id="1818881"/>
    <lineage>
        <taxon>Bacteria</taxon>
        <taxon>Pseudomonadati</taxon>
        <taxon>Pseudomonadota</taxon>
        <taxon>Gammaproteobacteria</taxon>
        <taxon>Chromatiales</taxon>
        <taxon>Sedimenticolaceae</taxon>
        <taxon>Candidatus Thiodiazotropha</taxon>
    </lineage>
</organism>
<keyword evidence="1" id="KW-1133">Transmembrane helix</keyword>
<keyword evidence="3" id="KW-1185">Reference proteome</keyword>
<protein>
    <submittedName>
        <fullName evidence="2">Uncharacterized protein</fullName>
    </submittedName>
</protein>
<keyword evidence="1" id="KW-0472">Membrane</keyword>
<dbReference type="EMBL" id="LVJZ01000003">
    <property type="protein sequence ID" value="ODB97396.1"/>
    <property type="molecule type" value="Genomic_DNA"/>
</dbReference>
<evidence type="ECO:0000256" key="1">
    <source>
        <dbReference type="SAM" id="Phobius"/>
    </source>
</evidence>
<sequence>MPETPPDRQIDRTLALVLLIILLFSTPVMMWWTSPGRHWYLPYLLWLAVIFFIAWVNRRRHEP</sequence>
<evidence type="ECO:0000313" key="2">
    <source>
        <dbReference type="EMBL" id="ODB97396.1"/>
    </source>
</evidence>
<reference evidence="2 3" key="1">
    <citation type="submission" date="2016-03" db="EMBL/GenBank/DDBJ databases">
        <title>Chemosynthetic sulphur-oxidizing symbionts of marine invertebrate animals are capable of nitrogen fixation.</title>
        <authorList>
            <person name="Petersen J.M."/>
            <person name="Kemper A."/>
            <person name="Gruber-Vodicka H."/>
            <person name="Cardini U."/>
            <person name="Geest Mvander."/>
            <person name="Kleiner M."/>
            <person name="Bulgheresi S."/>
            <person name="Fussmann M."/>
            <person name="Herbold C."/>
            <person name="Seah B.K.B."/>
            <person name="Antony C.Paul."/>
            <person name="Liu D."/>
            <person name="Belitz A."/>
            <person name="Weber M."/>
        </authorList>
    </citation>
    <scope>NUCLEOTIDE SEQUENCE [LARGE SCALE GENOMIC DNA]</scope>
    <source>
        <strain evidence="2">G_D</strain>
    </source>
</reference>
<dbReference type="AlphaFoldDB" id="A0A1E2URM2"/>
<dbReference type="RefSeq" id="WP_069005166.1">
    <property type="nucleotide sequence ID" value="NZ_LVJW01000003.1"/>
</dbReference>
<comment type="caution">
    <text evidence="2">The sequence shown here is derived from an EMBL/GenBank/DDBJ whole genome shotgun (WGS) entry which is preliminary data.</text>
</comment>
<dbReference type="STRING" id="1818881.A3196_11870"/>
<feature type="transmembrane region" description="Helical" evidence="1">
    <location>
        <begin position="39"/>
        <end position="57"/>
    </location>
</feature>
<proteinExistence type="predicted"/>
<keyword evidence="1" id="KW-0812">Transmembrane</keyword>
<dbReference type="OrthoDB" id="5797228at2"/>
<accession>A0A1E2URM2</accession>
<feature type="transmembrane region" description="Helical" evidence="1">
    <location>
        <begin position="12"/>
        <end position="33"/>
    </location>
</feature>
<name>A0A1E2URM2_9GAMM</name>
<gene>
    <name evidence="2" type="ORF">A3196_11870</name>
</gene>
<evidence type="ECO:0000313" key="3">
    <source>
        <dbReference type="Proteomes" id="UP000094849"/>
    </source>
</evidence>